<protein>
    <recommendedName>
        <fullName evidence="3 11">Thymidylate kinase</fullName>
        <ecNumber evidence="2 11">2.7.4.9</ecNumber>
    </recommendedName>
    <alternativeName>
        <fullName evidence="9 11">dTMP kinase</fullName>
    </alternativeName>
</protein>
<evidence type="ECO:0000256" key="11">
    <source>
        <dbReference type="HAMAP-Rule" id="MF_00165"/>
    </source>
</evidence>
<evidence type="ECO:0000256" key="3">
    <source>
        <dbReference type="ARBA" id="ARBA00017144"/>
    </source>
</evidence>
<dbReference type="InterPro" id="IPR027417">
    <property type="entry name" value="P-loop_NTPase"/>
</dbReference>
<comment type="similarity">
    <text evidence="1 11">Belongs to the thymidylate kinase family.</text>
</comment>
<evidence type="ECO:0000256" key="7">
    <source>
        <dbReference type="ARBA" id="ARBA00022777"/>
    </source>
</evidence>
<evidence type="ECO:0000256" key="4">
    <source>
        <dbReference type="ARBA" id="ARBA00022679"/>
    </source>
</evidence>
<comment type="function">
    <text evidence="11">Phosphorylation of dTMP to form dTDP in both de novo and salvage pathways of dTTP synthesis.</text>
</comment>
<evidence type="ECO:0000259" key="12">
    <source>
        <dbReference type="Pfam" id="PF02223"/>
    </source>
</evidence>
<dbReference type="Pfam" id="PF02223">
    <property type="entry name" value="Thymidylate_kin"/>
    <property type="match status" value="1"/>
</dbReference>
<evidence type="ECO:0000256" key="8">
    <source>
        <dbReference type="ARBA" id="ARBA00022840"/>
    </source>
</evidence>
<keyword evidence="6 11" id="KW-0547">Nucleotide-binding</keyword>
<name>A0ABU1D5V6_9BURK</name>
<evidence type="ECO:0000256" key="9">
    <source>
        <dbReference type="ARBA" id="ARBA00029962"/>
    </source>
</evidence>
<dbReference type="CDD" id="cd01672">
    <property type="entry name" value="TMPK"/>
    <property type="match status" value="1"/>
</dbReference>
<comment type="catalytic activity">
    <reaction evidence="10 11">
        <text>dTMP + ATP = dTDP + ADP</text>
        <dbReference type="Rhea" id="RHEA:13517"/>
        <dbReference type="ChEBI" id="CHEBI:30616"/>
        <dbReference type="ChEBI" id="CHEBI:58369"/>
        <dbReference type="ChEBI" id="CHEBI:63528"/>
        <dbReference type="ChEBI" id="CHEBI:456216"/>
        <dbReference type="EC" id="2.7.4.9"/>
    </reaction>
</comment>
<dbReference type="GO" id="GO:0004798">
    <property type="term" value="F:dTMP kinase activity"/>
    <property type="evidence" value="ECO:0007669"/>
    <property type="project" value="UniProtKB-EC"/>
</dbReference>
<evidence type="ECO:0000313" key="13">
    <source>
        <dbReference type="EMBL" id="MDR4125760.1"/>
    </source>
</evidence>
<keyword evidence="5 11" id="KW-0545">Nucleotide biosynthesis</keyword>
<evidence type="ECO:0000256" key="10">
    <source>
        <dbReference type="ARBA" id="ARBA00048743"/>
    </source>
</evidence>
<dbReference type="Gene3D" id="3.40.50.300">
    <property type="entry name" value="P-loop containing nucleotide triphosphate hydrolases"/>
    <property type="match status" value="1"/>
</dbReference>
<dbReference type="EC" id="2.7.4.9" evidence="2 11"/>
<evidence type="ECO:0000313" key="14">
    <source>
        <dbReference type="Proteomes" id="UP001232156"/>
    </source>
</evidence>
<evidence type="ECO:0000256" key="2">
    <source>
        <dbReference type="ARBA" id="ARBA00012980"/>
    </source>
</evidence>
<dbReference type="EMBL" id="JAUZQE010000012">
    <property type="protein sequence ID" value="MDR4125760.1"/>
    <property type="molecule type" value="Genomic_DNA"/>
</dbReference>
<proteinExistence type="inferred from homology"/>
<feature type="domain" description="Thymidylate kinase-like" evidence="12">
    <location>
        <begin position="22"/>
        <end position="209"/>
    </location>
</feature>
<comment type="caution">
    <text evidence="13">The sequence shown here is derived from an EMBL/GenBank/DDBJ whole genome shotgun (WGS) entry which is preliminary data.</text>
</comment>
<evidence type="ECO:0000256" key="1">
    <source>
        <dbReference type="ARBA" id="ARBA00009776"/>
    </source>
</evidence>
<evidence type="ECO:0000256" key="5">
    <source>
        <dbReference type="ARBA" id="ARBA00022727"/>
    </source>
</evidence>
<dbReference type="NCBIfam" id="TIGR00041">
    <property type="entry name" value="DTMP_kinase"/>
    <property type="match status" value="1"/>
</dbReference>
<keyword evidence="14" id="KW-1185">Reference proteome</keyword>
<keyword evidence="8 11" id="KW-0067">ATP-binding</keyword>
<keyword evidence="7 11" id="KW-0418">Kinase</keyword>
<keyword evidence="4 11" id="KW-0808">Transferase</keyword>
<dbReference type="PANTHER" id="PTHR10344:SF4">
    <property type="entry name" value="UMP-CMP KINASE 2, MITOCHONDRIAL"/>
    <property type="match status" value="1"/>
</dbReference>
<dbReference type="InterPro" id="IPR018094">
    <property type="entry name" value="Thymidylate_kinase"/>
</dbReference>
<dbReference type="SUPFAM" id="SSF52540">
    <property type="entry name" value="P-loop containing nucleoside triphosphate hydrolases"/>
    <property type="match status" value="1"/>
</dbReference>
<dbReference type="PANTHER" id="PTHR10344">
    <property type="entry name" value="THYMIDYLATE KINASE"/>
    <property type="match status" value="1"/>
</dbReference>
<comment type="caution">
    <text evidence="11">Lacks conserved residue(s) required for the propagation of feature annotation.</text>
</comment>
<gene>
    <name evidence="11 13" type="primary">tmk</name>
    <name evidence="13" type="ORF">Q8947_07145</name>
</gene>
<dbReference type="Proteomes" id="UP001232156">
    <property type="component" value="Unassembled WGS sequence"/>
</dbReference>
<dbReference type="RefSeq" id="WP_347286883.1">
    <property type="nucleotide sequence ID" value="NZ_JAUZQE010000012.1"/>
</dbReference>
<accession>A0ABU1D5V6</accession>
<reference evidence="13 14" key="1">
    <citation type="submission" date="2023-08" db="EMBL/GenBank/DDBJ databases">
        <title>Alcaligenaceae gen. nov., a novel taxon isolated from the sludge of Yixing Pesticide Factory.</title>
        <authorList>
            <person name="Ruan L."/>
        </authorList>
    </citation>
    <scope>NUCLEOTIDE SEQUENCE [LARGE SCALE GENOMIC DNA]</scope>
    <source>
        <strain evidence="13 14">LG-2</strain>
    </source>
</reference>
<dbReference type="HAMAP" id="MF_00165">
    <property type="entry name" value="Thymidylate_kinase"/>
    <property type="match status" value="1"/>
</dbReference>
<evidence type="ECO:0000256" key="6">
    <source>
        <dbReference type="ARBA" id="ARBA00022741"/>
    </source>
</evidence>
<dbReference type="InterPro" id="IPR039430">
    <property type="entry name" value="Thymidylate_kin-like_dom"/>
</dbReference>
<organism evidence="13 14">
    <name type="scientific">Yanghanlia caeni</name>
    <dbReference type="NCBI Taxonomy" id="3064283"/>
    <lineage>
        <taxon>Bacteria</taxon>
        <taxon>Pseudomonadati</taxon>
        <taxon>Pseudomonadota</taxon>
        <taxon>Betaproteobacteria</taxon>
        <taxon>Burkholderiales</taxon>
        <taxon>Alcaligenaceae</taxon>
        <taxon>Yanghanlia</taxon>
    </lineage>
</organism>
<sequence length="235" mass="25898">MTAISHPLPKSGRPRGFMLVCDGSNGAGKTTLINTLRAYLLERGLDVVVTREPGGTPIGEKIREVLLSPDTPEMCDLTELMLFGASRAQHLREKILPALQAGQVVLCDRFDSATISFQHYARGIDLELVEQINDLALGGFRPDLYIILDLDPAVGLRRVQRRGTGLDRLEAEQLAFLQRAREGFLAQAARHPRRFKVLEADRTPQAIAQDAIDLVEPLIARMVLSQGPDKRGVVS</sequence>